<feature type="compositionally biased region" description="Polar residues" evidence="1">
    <location>
        <begin position="61"/>
        <end position="81"/>
    </location>
</feature>
<keyword evidence="3" id="KW-1185">Reference proteome</keyword>
<feature type="non-terminal residue" evidence="2">
    <location>
        <position position="1"/>
    </location>
</feature>
<dbReference type="RefSeq" id="WP_378124937.1">
    <property type="nucleotide sequence ID" value="NZ_JBHSEK010000017.1"/>
</dbReference>
<evidence type="ECO:0000256" key="1">
    <source>
        <dbReference type="SAM" id="MobiDB-lite"/>
    </source>
</evidence>
<dbReference type="EMBL" id="JBHSEK010000017">
    <property type="protein sequence ID" value="MFC4491875.1"/>
    <property type="molecule type" value="Genomic_DNA"/>
</dbReference>
<sequence length="81" mass="9217">QFQANFLARKIKETSRHFSSCSASVWSSTEHLHLSVIRSVKDQCRSLRFVSVAALSAEEANYTSPPHTRQHLSPQKITEFD</sequence>
<organism evidence="2 3">
    <name type="scientific">Chromobacterium aquaticum</name>
    <dbReference type="NCBI Taxonomy" id="467180"/>
    <lineage>
        <taxon>Bacteria</taxon>
        <taxon>Pseudomonadati</taxon>
        <taxon>Pseudomonadota</taxon>
        <taxon>Betaproteobacteria</taxon>
        <taxon>Neisseriales</taxon>
        <taxon>Chromobacteriaceae</taxon>
        <taxon>Chromobacterium</taxon>
    </lineage>
</organism>
<accession>A0ABV8ZWY7</accession>
<protein>
    <submittedName>
        <fullName evidence="2">Uncharacterized protein</fullName>
    </submittedName>
</protein>
<reference evidence="3" key="1">
    <citation type="journal article" date="2019" name="Int. J. Syst. Evol. Microbiol.">
        <title>The Global Catalogue of Microorganisms (GCM) 10K type strain sequencing project: providing services to taxonomists for standard genome sequencing and annotation.</title>
        <authorList>
            <consortium name="The Broad Institute Genomics Platform"/>
            <consortium name="The Broad Institute Genome Sequencing Center for Infectious Disease"/>
            <person name="Wu L."/>
            <person name="Ma J."/>
        </authorList>
    </citation>
    <scope>NUCLEOTIDE SEQUENCE [LARGE SCALE GENOMIC DNA]</scope>
    <source>
        <strain evidence="3">CGMCC 4.7608</strain>
    </source>
</reference>
<dbReference type="Proteomes" id="UP001595999">
    <property type="component" value="Unassembled WGS sequence"/>
</dbReference>
<name>A0ABV8ZWY7_9NEIS</name>
<evidence type="ECO:0000313" key="2">
    <source>
        <dbReference type="EMBL" id="MFC4491875.1"/>
    </source>
</evidence>
<gene>
    <name evidence="2" type="ORF">ACFO0R_19870</name>
</gene>
<evidence type="ECO:0000313" key="3">
    <source>
        <dbReference type="Proteomes" id="UP001595999"/>
    </source>
</evidence>
<comment type="caution">
    <text evidence="2">The sequence shown here is derived from an EMBL/GenBank/DDBJ whole genome shotgun (WGS) entry which is preliminary data.</text>
</comment>
<proteinExistence type="predicted"/>
<feature type="region of interest" description="Disordered" evidence="1">
    <location>
        <begin position="60"/>
        <end position="81"/>
    </location>
</feature>